<gene>
    <name evidence="1" type="ORF">HAX54_001729</name>
</gene>
<dbReference type="Proteomes" id="UP000823775">
    <property type="component" value="Unassembled WGS sequence"/>
</dbReference>
<keyword evidence="2" id="KW-1185">Reference proteome</keyword>
<comment type="caution">
    <text evidence="1">The sequence shown here is derived from an EMBL/GenBank/DDBJ whole genome shotgun (WGS) entry which is preliminary data.</text>
</comment>
<protein>
    <submittedName>
        <fullName evidence="1">Uncharacterized protein</fullName>
    </submittedName>
</protein>
<evidence type="ECO:0000313" key="2">
    <source>
        <dbReference type="Proteomes" id="UP000823775"/>
    </source>
</evidence>
<dbReference type="EMBL" id="JACEIK010010698">
    <property type="protein sequence ID" value="MCE3215298.1"/>
    <property type="molecule type" value="Genomic_DNA"/>
</dbReference>
<accession>A0ABS8WTA8</accession>
<reference evidence="1 2" key="1">
    <citation type="journal article" date="2021" name="BMC Genomics">
        <title>Datura genome reveals duplications of psychoactive alkaloid biosynthetic genes and high mutation rate following tissue culture.</title>
        <authorList>
            <person name="Rajewski A."/>
            <person name="Carter-House D."/>
            <person name="Stajich J."/>
            <person name="Litt A."/>
        </authorList>
    </citation>
    <scope>NUCLEOTIDE SEQUENCE [LARGE SCALE GENOMIC DNA]</scope>
    <source>
        <strain evidence="1">AR-01</strain>
    </source>
</reference>
<evidence type="ECO:0000313" key="1">
    <source>
        <dbReference type="EMBL" id="MCE3215298.1"/>
    </source>
</evidence>
<name>A0ABS8WTA8_DATST</name>
<organism evidence="1 2">
    <name type="scientific">Datura stramonium</name>
    <name type="common">Jimsonweed</name>
    <name type="synonym">Common thornapple</name>
    <dbReference type="NCBI Taxonomy" id="4076"/>
    <lineage>
        <taxon>Eukaryota</taxon>
        <taxon>Viridiplantae</taxon>
        <taxon>Streptophyta</taxon>
        <taxon>Embryophyta</taxon>
        <taxon>Tracheophyta</taxon>
        <taxon>Spermatophyta</taxon>
        <taxon>Magnoliopsida</taxon>
        <taxon>eudicotyledons</taxon>
        <taxon>Gunneridae</taxon>
        <taxon>Pentapetalae</taxon>
        <taxon>asterids</taxon>
        <taxon>lamiids</taxon>
        <taxon>Solanales</taxon>
        <taxon>Solanaceae</taxon>
        <taxon>Solanoideae</taxon>
        <taxon>Datureae</taxon>
        <taxon>Datura</taxon>
    </lineage>
</organism>
<proteinExistence type="predicted"/>
<sequence>MSGTLCQRCQYLEKFDEQLGEIEEAARQGLSKAEIVGNLTKSVVRYWGRRIRVILRQKMMILKPMMTGPYYESLCSAMTHGELSWSLKHLLLVSNLHVMDRPDESSLDPMSRDVYPLPL</sequence>